<comment type="caution">
    <text evidence="1">The sequence shown here is derived from an EMBL/GenBank/DDBJ whole genome shotgun (WGS) entry which is preliminary data.</text>
</comment>
<evidence type="ECO:0000313" key="1">
    <source>
        <dbReference type="EMBL" id="MBU2951960.1"/>
    </source>
</evidence>
<protein>
    <submittedName>
        <fullName evidence="1">TonB-dependent receptor</fullName>
    </submittedName>
</protein>
<reference evidence="1" key="1">
    <citation type="submission" date="2021-05" db="EMBL/GenBank/DDBJ databases">
        <title>Draft genomes of bacteria isolated from model marine particles.</title>
        <authorList>
            <person name="Datta M.S."/>
            <person name="Schwartzman J.A."/>
            <person name="Enke T.N."/>
            <person name="Saavedra J."/>
            <person name="Cermak N."/>
            <person name="Cordero O.X."/>
        </authorList>
    </citation>
    <scope>NUCLEOTIDE SEQUENCE</scope>
    <source>
        <strain evidence="1">I2M19</strain>
    </source>
</reference>
<name>A0ACC5UCE3_9FLAO</name>
<sequence length="844" mass="95990">MHKLIPLLFTFLFISNFSYSQKSIKGKELTITGTVIDEETKQPLEYATISFFSKAENKIVEGGITNENGKFSIPISKGTYDIAIEYISYTTITLPNKVINSDLDIGAISLTINMEALDAVEIIAETTTVQIKLDKKIYNIGKDLTAAGGTVSDALNNVPSVSVDVEGSISLRGNENVRILINGKPSTMAGFGDSNILAQLPAEAIERVEVITSPSARYDAEGTAGILNIILRQKETLGFNGSITASVGNPDYAGISSNLNYRTEKYNLFSNLGYRYYDAPRNSKTNTHYFDKIENGQTVAPEFENINENQRVTRLNRNFNASLGMEYFLTDKTAITGSVFYRNGEDADESLNYSKRFNTNILEEETLRKEIENEAGKSFQFALNYVTKFNDEGHELTADFQYENKDEDQFSDINEIYITTNQTNPDPFQQEKINQTEKEKEYLIQADYVLPIGEDSRFEAGFRGNFQNEIKDYTLRQEDLNSGDFFVNDTISNIFDYTENISAFYTQYGTKFGEFSFLLGLRLENTQLKGVIDSQLTDQELEDAFGFPIDLDFNNNYLGLFPTVNLIYNLAKKDDNKEESITFGYNRRINRPRGYYINPFPSRSSRTNVFQGNPNLAPAFSSAFDIGYLKRWDKLTLTTSVYYQHETGSFERVQEDTGRQTSDGIDIIRTIPFNLSSNDRTGAEVGVLYNPYKWLRLNSSFNYFQFKKDGEFNGVDYGNSDNSWFARFSSKVTLPGEIDWQTNMNYRGPNSNAQSTTEGVFSMDLAFSKEIGDHVTASLNVRDVFNSRKYISLTETETFERESESQWRQRQVNLSVIYRFNQKKQDREKRNNHDHGGDDDDFEG</sequence>
<keyword evidence="2" id="KW-1185">Reference proteome</keyword>
<keyword evidence="1" id="KW-0675">Receptor</keyword>
<gene>
    <name evidence="1" type="ORF">KO493_14765</name>
</gene>
<proteinExistence type="predicted"/>
<accession>A0ACC5UCE3</accession>
<evidence type="ECO:0000313" key="2">
    <source>
        <dbReference type="Proteomes" id="UP001647509"/>
    </source>
</evidence>
<dbReference type="EMBL" id="JAHKPD010000024">
    <property type="protein sequence ID" value="MBU2951960.1"/>
    <property type="molecule type" value="Genomic_DNA"/>
</dbReference>
<organism evidence="1 2">
    <name type="scientific">Pseudotamlana agarivorans</name>
    <dbReference type="NCBI Taxonomy" id="481183"/>
    <lineage>
        <taxon>Bacteria</taxon>
        <taxon>Pseudomonadati</taxon>
        <taxon>Bacteroidota</taxon>
        <taxon>Flavobacteriia</taxon>
        <taxon>Flavobacteriales</taxon>
        <taxon>Flavobacteriaceae</taxon>
        <taxon>Pseudotamlana</taxon>
    </lineage>
</organism>
<dbReference type="Proteomes" id="UP001647509">
    <property type="component" value="Unassembled WGS sequence"/>
</dbReference>